<keyword evidence="5" id="KW-1185">Reference proteome</keyword>
<feature type="site" description="Transition state stabilizer" evidence="3">
    <location>
        <position position="16"/>
    </location>
</feature>
<dbReference type="Gene3D" id="3.90.550.10">
    <property type="entry name" value="Spore Coat Polysaccharide Biosynthesis Protein SpsA, Chain A"/>
    <property type="match status" value="1"/>
</dbReference>
<dbReference type="CDD" id="cd02516">
    <property type="entry name" value="CDP-ME_synthetase"/>
    <property type="match status" value="1"/>
</dbReference>
<dbReference type="InterPro" id="IPR029044">
    <property type="entry name" value="Nucleotide-diphossugar_trans"/>
</dbReference>
<organism evidence="4 5">
    <name type="scientific">Halalkalibaculum roseum</name>
    <dbReference type="NCBI Taxonomy" id="2709311"/>
    <lineage>
        <taxon>Bacteria</taxon>
        <taxon>Pseudomonadati</taxon>
        <taxon>Balneolota</taxon>
        <taxon>Balneolia</taxon>
        <taxon>Balneolales</taxon>
        <taxon>Balneolaceae</taxon>
        <taxon>Halalkalibaculum</taxon>
    </lineage>
</organism>
<evidence type="ECO:0000256" key="3">
    <source>
        <dbReference type="HAMAP-Rule" id="MF_00108"/>
    </source>
</evidence>
<feature type="site" description="Positions MEP for the nucleophilic attack" evidence="3">
    <location>
        <position position="211"/>
    </location>
</feature>
<name>A0A6M1T5T7_9BACT</name>
<dbReference type="NCBIfam" id="TIGR00453">
    <property type="entry name" value="ispD"/>
    <property type="match status" value="1"/>
</dbReference>
<keyword evidence="3" id="KW-0414">Isoprene biosynthesis</keyword>
<dbReference type="GO" id="GO:0019288">
    <property type="term" value="P:isopentenyl diphosphate biosynthetic process, methylerythritol 4-phosphate pathway"/>
    <property type="evidence" value="ECO:0007669"/>
    <property type="project" value="UniProtKB-UniRule"/>
</dbReference>
<dbReference type="InterPro" id="IPR050088">
    <property type="entry name" value="IspD/TarI_cytidylyltransf_bact"/>
</dbReference>
<dbReference type="PANTHER" id="PTHR32125">
    <property type="entry name" value="2-C-METHYL-D-ERYTHRITOL 4-PHOSPHATE CYTIDYLYLTRANSFERASE, CHLOROPLASTIC"/>
    <property type="match status" value="1"/>
</dbReference>
<dbReference type="Proteomes" id="UP000473278">
    <property type="component" value="Unassembled WGS sequence"/>
</dbReference>
<keyword evidence="1 3" id="KW-0808">Transferase</keyword>
<feature type="site" description="Transition state stabilizer" evidence="3">
    <location>
        <position position="23"/>
    </location>
</feature>
<proteinExistence type="inferred from homology"/>
<dbReference type="NCBIfam" id="NF001183">
    <property type="entry name" value="PRK00155.1-3"/>
    <property type="match status" value="1"/>
</dbReference>
<dbReference type="RefSeq" id="WP_165143870.1">
    <property type="nucleotide sequence ID" value="NZ_JAALLT010000006.1"/>
</dbReference>
<feature type="site" description="Positions MEP for the nucleophilic attack" evidence="3">
    <location>
        <position position="155"/>
    </location>
</feature>
<dbReference type="EMBL" id="JAALLT010000006">
    <property type="protein sequence ID" value="NGP78137.1"/>
    <property type="molecule type" value="Genomic_DNA"/>
</dbReference>
<comment type="catalytic activity">
    <reaction evidence="3">
        <text>2-C-methyl-D-erythritol 4-phosphate + CTP + H(+) = 4-CDP-2-C-methyl-D-erythritol + diphosphate</text>
        <dbReference type="Rhea" id="RHEA:13429"/>
        <dbReference type="ChEBI" id="CHEBI:15378"/>
        <dbReference type="ChEBI" id="CHEBI:33019"/>
        <dbReference type="ChEBI" id="CHEBI:37563"/>
        <dbReference type="ChEBI" id="CHEBI:57823"/>
        <dbReference type="ChEBI" id="CHEBI:58262"/>
        <dbReference type="EC" id="2.7.7.60"/>
    </reaction>
</comment>
<dbReference type="UniPathway" id="UPA00056">
    <property type="reaction ID" value="UER00093"/>
</dbReference>
<evidence type="ECO:0000313" key="4">
    <source>
        <dbReference type="EMBL" id="NGP78137.1"/>
    </source>
</evidence>
<dbReference type="Pfam" id="PF01128">
    <property type="entry name" value="IspD"/>
    <property type="match status" value="1"/>
</dbReference>
<dbReference type="PANTHER" id="PTHR32125:SF4">
    <property type="entry name" value="2-C-METHYL-D-ERYTHRITOL 4-PHOSPHATE CYTIDYLYLTRANSFERASE, CHLOROPLASTIC"/>
    <property type="match status" value="1"/>
</dbReference>
<dbReference type="HAMAP" id="MF_00108">
    <property type="entry name" value="IspD"/>
    <property type="match status" value="1"/>
</dbReference>
<evidence type="ECO:0000256" key="1">
    <source>
        <dbReference type="ARBA" id="ARBA00022679"/>
    </source>
</evidence>
<dbReference type="SUPFAM" id="SSF53448">
    <property type="entry name" value="Nucleotide-diphospho-sugar transferases"/>
    <property type="match status" value="1"/>
</dbReference>
<dbReference type="EC" id="2.7.7.60" evidence="3"/>
<accession>A0A6M1T5T7</accession>
<gene>
    <name evidence="3 4" type="primary">ispD</name>
    <name evidence="4" type="ORF">G3570_15930</name>
</gene>
<protein>
    <recommendedName>
        <fullName evidence="3">2-C-methyl-D-erythritol 4-phosphate cytidylyltransferase</fullName>
        <ecNumber evidence="3">2.7.7.60</ecNumber>
    </recommendedName>
    <alternativeName>
        <fullName evidence="3">4-diphosphocytidyl-2C-methyl-D-erythritol synthase</fullName>
    </alternativeName>
    <alternativeName>
        <fullName evidence="3">MEP cytidylyltransferase</fullName>
        <shortName evidence="3">MCT</shortName>
    </alternativeName>
</protein>
<comment type="similarity">
    <text evidence="3">Belongs to the IspD/TarI cytidylyltransferase family. IspD subfamily.</text>
</comment>
<comment type="caution">
    <text evidence="4">The sequence shown here is derived from an EMBL/GenBank/DDBJ whole genome shotgun (WGS) entry which is preliminary data.</text>
</comment>
<dbReference type="InterPro" id="IPR034683">
    <property type="entry name" value="IspD/TarI"/>
</dbReference>
<evidence type="ECO:0000313" key="5">
    <source>
        <dbReference type="Proteomes" id="UP000473278"/>
    </source>
</evidence>
<dbReference type="InterPro" id="IPR001228">
    <property type="entry name" value="IspD"/>
</dbReference>
<dbReference type="FunFam" id="3.90.550.10:FF:000003">
    <property type="entry name" value="2-C-methyl-D-erythritol 4-phosphate cytidylyltransferase"/>
    <property type="match status" value="1"/>
</dbReference>
<keyword evidence="2 3" id="KW-0548">Nucleotidyltransferase</keyword>
<sequence length="227" mass="25218">MTKATLIIPAAGSGSRLNRETPKPFLEISGKTILEHTILRFLGLESLGQVVVATSPLYLNKAEEILNSVLPEHILFHVIEGGAERQHSIFNTLKFVDDGNLAIVHDAVRPFVELKHIENCCKAAMQTGASVLGVPAKDTIKKIDKDQMILDTPSRSFLWQAQTPQVFKKEILQEAYQKAFEENFIGTDDASLVERLGHPVKMVEGDRSNFKITYPLDLKLAKLLLSS</sequence>
<evidence type="ECO:0000256" key="2">
    <source>
        <dbReference type="ARBA" id="ARBA00022695"/>
    </source>
</evidence>
<reference evidence="4 5" key="1">
    <citation type="submission" date="2020-02" db="EMBL/GenBank/DDBJ databases">
        <title>Balneolaceae bacterium YR4-1, complete genome.</title>
        <authorList>
            <person name="Li Y."/>
            <person name="Wu S."/>
        </authorList>
    </citation>
    <scope>NUCLEOTIDE SEQUENCE [LARGE SCALE GENOMIC DNA]</scope>
    <source>
        <strain evidence="4 5">YR4-1</strain>
    </source>
</reference>
<dbReference type="AlphaFoldDB" id="A0A6M1T5T7"/>
<dbReference type="GO" id="GO:0050518">
    <property type="term" value="F:2-C-methyl-D-erythritol 4-phosphate cytidylyltransferase activity"/>
    <property type="evidence" value="ECO:0007669"/>
    <property type="project" value="UniProtKB-UniRule"/>
</dbReference>
<comment type="pathway">
    <text evidence="3">Isoprenoid biosynthesis; isopentenyl diphosphate biosynthesis via DXP pathway; isopentenyl diphosphate from 1-deoxy-D-xylulose 5-phosphate: step 2/6.</text>
</comment>
<comment type="function">
    <text evidence="3">Catalyzes the formation of 4-diphosphocytidyl-2-C-methyl-D-erythritol from CTP and 2-C-methyl-D-erythritol 4-phosphate (MEP).</text>
</comment>